<protein>
    <recommendedName>
        <fullName evidence="4">YD repeat-containing protein</fullName>
    </recommendedName>
</protein>
<evidence type="ECO:0000256" key="1">
    <source>
        <dbReference type="SAM" id="SignalP"/>
    </source>
</evidence>
<feature type="signal peptide" evidence="1">
    <location>
        <begin position="1"/>
        <end position="21"/>
    </location>
</feature>
<evidence type="ECO:0008006" key="4">
    <source>
        <dbReference type="Google" id="ProtNLM"/>
    </source>
</evidence>
<dbReference type="RefSeq" id="WP_215624675.1">
    <property type="nucleotide sequence ID" value="NZ_CP067089.2"/>
</dbReference>
<dbReference type="Proteomes" id="UP000595917">
    <property type="component" value="Chromosome"/>
</dbReference>
<dbReference type="EMBL" id="CP067089">
    <property type="protein sequence ID" value="QQO07370.1"/>
    <property type="molecule type" value="Genomic_DNA"/>
</dbReference>
<accession>A0A7T8B8Y0</accession>
<reference evidence="2" key="1">
    <citation type="submission" date="2021-01" db="EMBL/GenBank/DDBJ databases">
        <title>Description of Breznakiella homolactica.</title>
        <authorList>
            <person name="Song Y."/>
            <person name="Brune A."/>
        </authorList>
    </citation>
    <scope>NUCLEOTIDE SEQUENCE</scope>
    <source>
        <strain evidence="2">RmG30</strain>
    </source>
</reference>
<evidence type="ECO:0000313" key="2">
    <source>
        <dbReference type="EMBL" id="QQO07370.1"/>
    </source>
</evidence>
<proteinExistence type="predicted"/>
<evidence type="ECO:0000313" key="3">
    <source>
        <dbReference type="Proteomes" id="UP000595917"/>
    </source>
</evidence>
<keyword evidence="3" id="KW-1185">Reference proteome</keyword>
<feature type="chain" id="PRO_5030722878" description="YD repeat-containing protein" evidence="1">
    <location>
        <begin position="22"/>
        <end position="341"/>
    </location>
</feature>
<dbReference type="KEGG" id="bhc:JFL75_10375"/>
<sequence length="341" mass="37389">MKPTFISAVLLLAIAIPGLSAQEPRLLSGNGAVPAENAAEGPEVLLFPLYPLIHSAEAGTVFWNPDWPLSMPPDAFDSAKKAVSGIILNTGDAVLACRWDGKGRLREFPVYLGGAFFQARTQRGGNDLLTEIFLTGPETITAELLEYRDGLPVLARITRGGGNYFVSFHHWLNGVSETWYDAQGNAAGLLSADYAKINRRSLAVMVQYIAGNEKSVISYSYDSWGNVSGITGAGIAVSALYNQFGRPRYVERHWDAVSPGDVPYFAGTVSGAAGNYSFQWDESGLLRTVRGAFDGNTAELRYEYTLDSERNWTERRELRMVRQGGYLFPQPGPVLTRTLEY</sequence>
<keyword evidence="1" id="KW-0732">Signal</keyword>
<organism evidence="2 3">
    <name type="scientific">Breznakiella homolactica</name>
    <dbReference type="NCBI Taxonomy" id="2798577"/>
    <lineage>
        <taxon>Bacteria</taxon>
        <taxon>Pseudomonadati</taxon>
        <taxon>Spirochaetota</taxon>
        <taxon>Spirochaetia</taxon>
        <taxon>Spirochaetales</taxon>
        <taxon>Breznakiellaceae</taxon>
        <taxon>Breznakiella</taxon>
    </lineage>
</organism>
<gene>
    <name evidence="2" type="ORF">JFL75_10375</name>
</gene>
<dbReference type="AlphaFoldDB" id="A0A7T8B8Y0"/>
<name>A0A7T8B8Y0_9SPIR</name>